<dbReference type="AlphaFoldDB" id="A0AAD2XYU7"/>
<organism evidence="1">
    <name type="scientific">Citrobacter freundii</name>
    <dbReference type="NCBI Taxonomy" id="546"/>
    <lineage>
        <taxon>Bacteria</taxon>
        <taxon>Pseudomonadati</taxon>
        <taxon>Pseudomonadota</taxon>
        <taxon>Gammaproteobacteria</taxon>
        <taxon>Enterobacterales</taxon>
        <taxon>Enterobacteriaceae</taxon>
        <taxon>Citrobacter</taxon>
        <taxon>Citrobacter freundii complex</taxon>
    </lineage>
</organism>
<dbReference type="EMBL" id="ABBJDF010000035">
    <property type="protein sequence ID" value="EHT9941586.1"/>
    <property type="molecule type" value="Genomic_DNA"/>
</dbReference>
<gene>
    <name evidence="1" type="ORF">KY227_004740</name>
</gene>
<proteinExistence type="predicted"/>
<accession>A0AAD2XYU7</accession>
<reference evidence="1" key="1">
    <citation type="submission" date="2021-07" db="EMBL/GenBank/DDBJ databases">
        <authorList>
            <consortium name="Clinical and Environmental Microbiology Branch: Whole genome sequencing antimicrobial resistance pathogens in the healthcare setting"/>
        </authorList>
    </citation>
    <scope>NUCLEOTIDE SEQUENCE</scope>
    <source>
        <strain evidence="1">2021DK-00049</strain>
    </source>
</reference>
<evidence type="ECO:0000313" key="1">
    <source>
        <dbReference type="EMBL" id="EHT9941586.1"/>
    </source>
</evidence>
<dbReference type="RefSeq" id="WP_191604263.1">
    <property type="nucleotide sequence ID" value="NZ_JACYDL010000034.1"/>
</dbReference>
<evidence type="ECO:0008006" key="2">
    <source>
        <dbReference type="Google" id="ProtNLM"/>
    </source>
</evidence>
<comment type="caution">
    <text evidence="1">The sequence shown here is derived from an EMBL/GenBank/DDBJ whole genome shotgun (WGS) entry which is preliminary data.</text>
</comment>
<protein>
    <recommendedName>
        <fullName evidence="2">Prophage protein</fullName>
    </recommendedName>
</protein>
<sequence length="142" mass="15718">MQKNEPKIVADGYSTEEIYAWMKQKISASRMLDAAFTERELLKHALEDCESRIEELTNSSALELSTAKDTSSHCAVDERTYKDIQVIIYLLKKPTGNAKRDEENAALADMYSTALKSGKVVGFISDDAPGVIEARKALGQIS</sequence>
<name>A0AAD2XYU7_CITFR</name>